<dbReference type="InterPro" id="IPR001579">
    <property type="entry name" value="Glyco_hydro_18_chit_AS"/>
</dbReference>
<dbReference type="PANTHER" id="PTHR11177">
    <property type="entry name" value="CHITINASE"/>
    <property type="match status" value="1"/>
</dbReference>
<dbReference type="SUPFAM" id="SSF50370">
    <property type="entry name" value="Ricin B-like lectins"/>
    <property type="match status" value="2"/>
</dbReference>
<dbReference type="SUPFAM" id="SSF51055">
    <property type="entry name" value="Carbohydrate binding domain"/>
    <property type="match status" value="1"/>
</dbReference>
<dbReference type="InterPro" id="IPR003610">
    <property type="entry name" value="CBM5/12"/>
</dbReference>
<dbReference type="Pfam" id="PF00704">
    <property type="entry name" value="Glyco_hydro_18"/>
    <property type="match status" value="1"/>
</dbReference>
<dbReference type="SUPFAM" id="SSF51445">
    <property type="entry name" value="(Trans)glycosidases"/>
    <property type="match status" value="1"/>
</dbReference>
<dbReference type="Proteomes" id="UP001501102">
    <property type="component" value="Unassembled WGS sequence"/>
</dbReference>
<dbReference type="SMART" id="SM00458">
    <property type="entry name" value="RICIN"/>
    <property type="match status" value="2"/>
</dbReference>
<dbReference type="RefSeq" id="WP_102918209.1">
    <property type="nucleotide sequence ID" value="NZ_BAAAXZ010000112.1"/>
</dbReference>
<dbReference type="InterPro" id="IPR035992">
    <property type="entry name" value="Ricin_B-like_lectins"/>
</dbReference>
<keyword evidence="2" id="KW-0624">Polysaccharide degradation</keyword>
<comment type="caution">
    <text evidence="8">The sequence shown here is derived from an EMBL/GenBank/DDBJ whole genome shotgun (WGS) entry which is preliminary data.</text>
</comment>
<dbReference type="SUPFAM" id="SSF56219">
    <property type="entry name" value="DNase I-like"/>
    <property type="match status" value="1"/>
</dbReference>
<dbReference type="PROSITE" id="PS50231">
    <property type="entry name" value="RICIN_B_LECTIN"/>
    <property type="match status" value="2"/>
</dbReference>
<dbReference type="EMBL" id="BAAAXZ010000112">
    <property type="protein sequence ID" value="GAA2931728.1"/>
    <property type="molecule type" value="Genomic_DNA"/>
</dbReference>
<dbReference type="InterPro" id="IPR050314">
    <property type="entry name" value="Glycosyl_Hydrlase_18"/>
</dbReference>
<evidence type="ECO:0000256" key="3">
    <source>
        <dbReference type="ARBA" id="ARBA00023277"/>
    </source>
</evidence>
<dbReference type="InterPro" id="IPR011583">
    <property type="entry name" value="Chitinase_II/V-like_cat"/>
</dbReference>
<keyword evidence="3" id="KW-0119">Carbohydrate metabolism</keyword>
<evidence type="ECO:0000256" key="4">
    <source>
        <dbReference type="ARBA" id="ARBA00023295"/>
    </source>
</evidence>
<dbReference type="CDD" id="cd12215">
    <property type="entry name" value="ChiC_BD"/>
    <property type="match status" value="1"/>
</dbReference>
<protein>
    <recommendedName>
        <fullName evidence="7">GH18 domain-containing protein</fullName>
    </recommendedName>
</protein>
<dbReference type="PROSITE" id="PS51910">
    <property type="entry name" value="GH18_2"/>
    <property type="match status" value="1"/>
</dbReference>
<dbReference type="Gene3D" id="3.10.50.10">
    <property type="match status" value="1"/>
</dbReference>
<organism evidence="8 9">
    <name type="scientific">Streptomyces thioluteus</name>
    <dbReference type="NCBI Taxonomy" id="66431"/>
    <lineage>
        <taxon>Bacteria</taxon>
        <taxon>Bacillati</taxon>
        <taxon>Actinomycetota</taxon>
        <taxon>Actinomycetes</taxon>
        <taxon>Kitasatosporales</taxon>
        <taxon>Streptomycetaceae</taxon>
        <taxon>Streptomyces</taxon>
    </lineage>
</organism>
<dbReference type="Pfam" id="PF06483">
    <property type="entry name" value="ChiC"/>
    <property type="match status" value="1"/>
</dbReference>
<dbReference type="CDD" id="cd06548">
    <property type="entry name" value="GH18_chitinase"/>
    <property type="match status" value="1"/>
</dbReference>
<sequence>MASAALVVLPAGPAQASPLRSTPVLAYNMLGADGGSKWTTNIGRYLRAAEIVAVQEAGAIPIGEFVNRSAAIPGLPAIGRANYIQHHRWRFSHESYEVYFLQTDQNGGTYVGNRNNVALVTQREADEVTAIPNPYSGGRAMIGVRFGTAWYFSYHAMSGGGNDARTMLARVDDFVSQRPGNEEWTVLGDFNREPSDLVIPAGSYIYNTGLPTHIGRKEFDYAVSSANIADHPVTRQPGASADHFAVAVGGLRAQAEPRPLFENPHYIESVPYGLVMAPEKAPWGGEWLNPKRRDPEDSSQRFDIEFDDKVGFRIREPGGKCATVSENVPQSVSLYDCSNSSNQRFDLVSLGNDQYQIRDLRYGRCLEVFSSESTMAGLYPCGDGAGQHWTFPQTHQDLSEPDFETVDLPVAYPGSEGLQNLYTGQMLTGDPRGLPATTVRAEQREPFPTPTRAEWTMDWRGEYLRLHSPAAGECVEIDDPPAGSDAPAGVDLKPCTSSSAQLWKVLPYKGEAFRLQSRVAGGQDGLCLSLPADDDPGDRWDIVVATECASPLGWQIWSFAPYSTATDQNDPLQRSLRYGPTPPPDPEPVIKGRAARSVSAAADHATCRPDGMTATKGVDTPYCLIYDDQGREIMGERHPRRTVGYFTGWRTGRNGQPMYLPRSIPWGQLSHVNYAFAHVDKNNRISVGDVNDPDNPATGMTWPQVPGADMDASLPYKGNFNLLNKYKKQHPRVRTLISVGGWAETGGILKPDGSREKSGGLYTVTNRADGSVNQAAINTFADSVVEFLRTYGFNGVDIDYEYPTSLKDAGNPEDWPVANPRRKGLNAGNTALMKTLREKLDAASAADNKYYQLTAAASASGYLLRGQEDFRALQYLDFVNTMSYDYHGSWNNYVGPQAPLYDDGKDVELAATGIYDKAKNPEYQQEGFFNTDWSYHYFRGALQAGRINMGVPYYTRGWKDVQGGQGNGLWGISKLKDQSQCPDGTGPNGGTTECGSGASGIDNLWHDQTAAGDELAAGSNPMWHAKNLERGAVTSYLPRFGLDPKDPANRTDGYTRHWNGTLKASWLWHKDKKVFLSTHDTQDTAAKADYIKNKGAGGAMIWELAGDYECPDDTSGQCVPGYTLTRQLDDAQRGAGPYGATRAGKTELPSQVLDADMTFAKYPTDNKDLWPLQPKLRITNRGDKTIAGGAKVSFDLPTSAPSVIKDGNWQPYKDVNPGHLGPNVGGLKGEFHRVTITLEKCQEIPAGRSMDIPVKYYLPATGPANVTITSEGKTFGITGDRRHGTQTVAPPAGSAQCSAVKWDPKKTYDKGDVVTHKGKRWLAQYWADKGDEPGVAPVWRNISPND</sequence>
<dbReference type="InterPro" id="IPR017853">
    <property type="entry name" value="GH"/>
</dbReference>
<dbReference type="PRINTS" id="PR01388">
    <property type="entry name" value="CDTOXINB"/>
</dbReference>
<dbReference type="PROSITE" id="PS01095">
    <property type="entry name" value="GH18_1"/>
    <property type="match status" value="1"/>
</dbReference>
<dbReference type="Gene3D" id="3.20.20.80">
    <property type="entry name" value="Glycosidases"/>
    <property type="match status" value="1"/>
</dbReference>
<dbReference type="InterPro" id="IPR029070">
    <property type="entry name" value="Chitinase_insertion_sf"/>
</dbReference>
<dbReference type="InterPro" id="IPR036573">
    <property type="entry name" value="CBM_sf_5/12"/>
</dbReference>
<feature type="region of interest" description="Disordered" evidence="6">
    <location>
        <begin position="978"/>
        <end position="999"/>
    </location>
</feature>
<dbReference type="PANTHER" id="PTHR11177:SF308">
    <property type="entry name" value="CHITINASE A"/>
    <property type="match status" value="1"/>
</dbReference>
<dbReference type="CDD" id="cd00161">
    <property type="entry name" value="beta-trefoil_Ricin-like"/>
    <property type="match status" value="1"/>
</dbReference>
<dbReference type="Gene3D" id="2.80.10.50">
    <property type="match status" value="2"/>
</dbReference>
<keyword evidence="4 5" id="KW-0326">Glycosidase</keyword>
<evidence type="ECO:0000256" key="1">
    <source>
        <dbReference type="ARBA" id="ARBA00022801"/>
    </source>
</evidence>
<dbReference type="Gene3D" id="2.10.10.20">
    <property type="entry name" value="Carbohydrate-binding module superfamily 5/12"/>
    <property type="match status" value="1"/>
</dbReference>
<dbReference type="SMART" id="SM00495">
    <property type="entry name" value="ChtBD3"/>
    <property type="match status" value="1"/>
</dbReference>
<name>A0ABN3WY18_STRTU</name>
<dbReference type="InterPro" id="IPR036691">
    <property type="entry name" value="Endo/exonu/phosph_ase_sf"/>
</dbReference>
<gene>
    <name evidence="8" type="ORF">GCM10020221_29450</name>
</gene>
<evidence type="ECO:0000256" key="2">
    <source>
        <dbReference type="ARBA" id="ARBA00023024"/>
    </source>
</evidence>
<reference evidence="8 9" key="1">
    <citation type="journal article" date="2019" name="Int. J. Syst. Evol. Microbiol.">
        <title>The Global Catalogue of Microorganisms (GCM) 10K type strain sequencing project: providing services to taxonomists for standard genome sequencing and annotation.</title>
        <authorList>
            <consortium name="The Broad Institute Genomics Platform"/>
            <consortium name="The Broad Institute Genome Sequencing Center for Infectious Disease"/>
            <person name="Wu L."/>
            <person name="Ma J."/>
        </authorList>
    </citation>
    <scope>NUCLEOTIDE SEQUENCE [LARGE SCALE GENOMIC DNA]</scope>
    <source>
        <strain evidence="8 9">JCM 4087</strain>
    </source>
</reference>
<keyword evidence="1 5" id="KW-0378">Hydrolase</keyword>
<dbReference type="Gene3D" id="3.60.10.10">
    <property type="entry name" value="Endonuclease/exonuclease/phosphatase"/>
    <property type="match status" value="1"/>
</dbReference>
<dbReference type="InterPro" id="IPR003539">
    <property type="entry name" value="CD_toxinB"/>
</dbReference>
<evidence type="ECO:0000259" key="7">
    <source>
        <dbReference type="PROSITE" id="PS51910"/>
    </source>
</evidence>
<dbReference type="InterPro" id="IPR009470">
    <property type="entry name" value="Chi_C"/>
</dbReference>
<keyword evidence="9" id="KW-1185">Reference proteome</keyword>
<evidence type="ECO:0000313" key="8">
    <source>
        <dbReference type="EMBL" id="GAA2931728.1"/>
    </source>
</evidence>
<evidence type="ECO:0000313" key="9">
    <source>
        <dbReference type="Proteomes" id="UP001501102"/>
    </source>
</evidence>
<dbReference type="InterPro" id="IPR001223">
    <property type="entry name" value="Glyco_hydro18_cat"/>
</dbReference>
<dbReference type="SMART" id="SM00636">
    <property type="entry name" value="Glyco_18"/>
    <property type="match status" value="1"/>
</dbReference>
<proteinExistence type="predicted"/>
<dbReference type="InterPro" id="IPR000772">
    <property type="entry name" value="Ricin_B_lectin"/>
</dbReference>
<evidence type="ECO:0000256" key="6">
    <source>
        <dbReference type="SAM" id="MobiDB-lite"/>
    </source>
</evidence>
<keyword evidence="2" id="KW-0146">Chitin degradation</keyword>
<dbReference type="SUPFAM" id="SSF54556">
    <property type="entry name" value="Chitinase insertion domain"/>
    <property type="match status" value="1"/>
</dbReference>
<accession>A0ABN3WY18</accession>
<evidence type="ECO:0000256" key="5">
    <source>
        <dbReference type="RuleBase" id="RU000489"/>
    </source>
</evidence>
<dbReference type="Pfam" id="PF02839">
    <property type="entry name" value="CBM_5_12"/>
    <property type="match status" value="1"/>
</dbReference>
<feature type="domain" description="GH18" evidence="7">
    <location>
        <begin position="640"/>
        <end position="1135"/>
    </location>
</feature>